<feature type="transmembrane region" description="Helical" evidence="6">
    <location>
        <begin position="526"/>
        <end position="546"/>
    </location>
</feature>
<name>A0A2P5I6I0_DIAHE</name>
<keyword evidence="2" id="KW-0813">Transport</keyword>
<dbReference type="Pfam" id="PF00975">
    <property type="entry name" value="Thioesterase"/>
    <property type="match status" value="1"/>
</dbReference>
<dbReference type="SUPFAM" id="SSF103473">
    <property type="entry name" value="MFS general substrate transporter"/>
    <property type="match status" value="1"/>
</dbReference>
<keyword evidence="3 6" id="KW-0812">Transmembrane</keyword>
<feature type="transmembrane region" description="Helical" evidence="6">
    <location>
        <begin position="561"/>
        <end position="581"/>
    </location>
</feature>
<comment type="caution">
    <text evidence="8">The sequence shown here is derived from an EMBL/GenBank/DDBJ whole genome shotgun (WGS) entry which is preliminary data.</text>
</comment>
<feature type="transmembrane region" description="Helical" evidence="6">
    <location>
        <begin position="495"/>
        <end position="514"/>
    </location>
</feature>
<evidence type="ECO:0000256" key="3">
    <source>
        <dbReference type="ARBA" id="ARBA00022692"/>
    </source>
</evidence>
<dbReference type="SUPFAM" id="SSF53474">
    <property type="entry name" value="alpha/beta-Hydrolases"/>
    <property type="match status" value="1"/>
</dbReference>
<reference evidence="8" key="1">
    <citation type="submission" date="2017-09" db="EMBL/GenBank/DDBJ databases">
        <title>Polyketide synthases of a Diaporthe helianthi virulent isolate.</title>
        <authorList>
            <person name="Baroncelli R."/>
        </authorList>
    </citation>
    <scope>NUCLEOTIDE SEQUENCE [LARGE SCALE GENOMIC DNA]</scope>
    <source>
        <strain evidence="8">7/96</strain>
    </source>
</reference>
<evidence type="ECO:0000313" key="9">
    <source>
        <dbReference type="Proteomes" id="UP000094444"/>
    </source>
</evidence>
<evidence type="ECO:0000256" key="4">
    <source>
        <dbReference type="ARBA" id="ARBA00022989"/>
    </source>
</evidence>
<organism evidence="8 9">
    <name type="scientific">Diaporthe helianthi</name>
    <dbReference type="NCBI Taxonomy" id="158607"/>
    <lineage>
        <taxon>Eukaryota</taxon>
        <taxon>Fungi</taxon>
        <taxon>Dikarya</taxon>
        <taxon>Ascomycota</taxon>
        <taxon>Pezizomycotina</taxon>
        <taxon>Sordariomycetes</taxon>
        <taxon>Sordariomycetidae</taxon>
        <taxon>Diaporthales</taxon>
        <taxon>Diaporthaceae</taxon>
        <taxon>Diaporthe</taxon>
    </lineage>
</organism>
<dbReference type="InterPro" id="IPR029063">
    <property type="entry name" value="SAM-dependent_MTases_sf"/>
</dbReference>
<evidence type="ECO:0000256" key="2">
    <source>
        <dbReference type="ARBA" id="ARBA00022448"/>
    </source>
</evidence>
<evidence type="ECO:0000256" key="5">
    <source>
        <dbReference type="ARBA" id="ARBA00023136"/>
    </source>
</evidence>
<dbReference type="AlphaFoldDB" id="A0A2P5I6I0"/>
<evidence type="ECO:0000313" key="8">
    <source>
        <dbReference type="EMBL" id="POS78110.1"/>
    </source>
</evidence>
<dbReference type="InParanoid" id="A0A2P5I6I0"/>
<dbReference type="GO" id="GO:0016020">
    <property type="term" value="C:membrane"/>
    <property type="evidence" value="ECO:0007669"/>
    <property type="project" value="UniProtKB-SubCell"/>
</dbReference>
<proteinExistence type="predicted"/>
<dbReference type="SUPFAM" id="SSF53335">
    <property type="entry name" value="S-adenosyl-L-methionine-dependent methyltransferases"/>
    <property type="match status" value="1"/>
</dbReference>
<evidence type="ECO:0000259" key="7">
    <source>
        <dbReference type="Pfam" id="PF00975"/>
    </source>
</evidence>
<dbReference type="PANTHER" id="PTHR23504:SF15">
    <property type="entry name" value="MAJOR FACILITATOR SUPERFAMILY (MFS) PROFILE DOMAIN-CONTAINING PROTEIN"/>
    <property type="match status" value="1"/>
</dbReference>
<evidence type="ECO:0000256" key="6">
    <source>
        <dbReference type="SAM" id="Phobius"/>
    </source>
</evidence>
<gene>
    <name evidence="8" type="ORF">DHEL01_v203488</name>
</gene>
<evidence type="ECO:0000256" key="1">
    <source>
        <dbReference type="ARBA" id="ARBA00004141"/>
    </source>
</evidence>
<dbReference type="EMBL" id="MAVT02000212">
    <property type="protein sequence ID" value="POS78110.1"/>
    <property type="molecule type" value="Genomic_DNA"/>
</dbReference>
<dbReference type="InterPro" id="IPR029058">
    <property type="entry name" value="AB_hydrolase_fold"/>
</dbReference>
<sequence length="940" mass="104319">MPAPNPVAVQAGPACGRLQPETHPLFLIHDASGLISNYLKLGQLGTRVYGIYDPKFDSNGLGGWQNVRDMALHYITLIKRRQPRGQILIGGWSFGGIIAVEIARILAVQGRGLTVSRVIMLDTVYPRCQRPEATKEGTVQHVPGVEGLNAQTAERLMTAVARATCLADRWIVPQWTLPRPLQESRSTSLPGQLPIPPPVILIRAGEMVVMPEENAMCVLDRTRFLPQLGWEDFHPEFISEVIQVKGNHYTLFDETIPLSWRKGYASGGVWHGCTMSAPKNEKVSWMSLPRKDQLFVLCLMRFAEPIVSASLGSFDPKLSSAEVIRQVSVLKSAFTVAQCISVLFVGKIADSSWGGRKPVLLALVLRILEGLLNGNIAIMRTMVSEIVQEKRKIANEVAVQEEMEPMVESNLESPGTPAKKFETPQKANFLPFRRMLTRNLLFTLLSYTMLETHVTAYNSLWPSFLSDPVASVEERRQWRLPFFFSGGAGMATDQIGWTLAVLGAVGLPAQLFLFPRIQQRLGNIRTLRLFQLGFPLVHALVPYIAVMPSATPPPAGKSGPYVWVLIVLVQTILMLCAVFVMPTQVMLINNASPHPSARARTHTIYTQTFLQSHPPKKIPGIMGSISGLTAAQQYEIEHYGDHRVEYPASLWALLTAYHQGPLRSAHDLGAGYGNGMEGLLRLLHGSGASLSKAILTEPKAFLIEAARARLPPMFPDTAFGYRNKKGEDPWDGVLGLESGQLDLVLSCEAIHWTDLAPTLVNINNSLRPGGTFAAVLYSPLPQIVGNTPATESLRSLVESHVNKLISESWMDEGWKRCMRQLYSGLASLPLDGDQWTDAKLVEINNVEGWWCPSTYRSPESLEQKVGAAYKALERIVIPVDANWRRTVSSPEWLKQMLVSFRLNFSDSSWASNEWRHLEQALDGQDVQLEWAVHVVLARKK</sequence>
<protein>
    <submittedName>
        <fullName evidence="8">Thioesterase</fullName>
    </submittedName>
</protein>
<keyword evidence="5 6" id="KW-0472">Membrane</keyword>
<dbReference type="InterPro" id="IPR036259">
    <property type="entry name" value="MFS_trans_sf"/>
</dbReference>
<dbReference type="Gene3D" id="3.40.50.1820">
    <property type="entry name" value="alpha/beta hydrolase"/>
    <property type="match status" value="1"/>
</dbReference>
<dbReference type="PANTHER" id="PTHR23504">
    <property type="entry name" value="MAJOR FACILITATOR SUPERFAMILY DOMAIN-CONTAINING PROTEIN 10"/>
    <property type="match status" value="1"/>
</dbReference>
<dbReference type="Proteomes" id="UP000094444">
    <property type="component" value="Unassembled WGS sequence"/>
</dbReference>
<feature type="domain" description="Thioesterase" evidence="7">
    <location>
        <begin position="24"/>
        <end position="140"/>
    </location>
</feature>
<dbReference type="Gene3D" id="1.20.1250.20">
    <property type="entry name" value="MFS general substrate transporter like domains"/>
    <property type="match status" value="1"/>
</dbReference>
<keyword evidence="9" id="KW-1185">Reference proteome</keyword>
<dbReference type="Gene3D" id="3.40.50.150">
    <property type="entry name" value="Vaccinia Virus protein VP39"/>
    <property type="match status" value="1"/>
</dbReference>
<accession>A0A2P5I6I0</accession>
<comment type="subcellular location">
    <subcellularLocation>
        <location evidence="1">Membrane</location>
        <topology evidence="1">Multi-pass membrane protein</topology>
    </subcellularLocation>
</comment>
<dbReference type="InterPro" id="IPR001031">
    <property type="entry name" value="Thioesterase"/>
</dbReference>
<keyword evidence="4 6" id="KW-1133">Transmembrane helix</keyword>
<dbReference type="OrthoDB" id="329835at2759"/>